<evidence type="ECO:0000313" key="2">
    <source>
        <dbReference type="EMBL" id="ETV68768.1"/>
    </source>
</evidence>
<gene>
    <name evidence="2" type="ORF">H257_15337</name>
</gene>
<name>W4FQ07_APHAT</name>
<protein>
    <submittedName>
        <fullName evidence="2">Uncharacterized protein</fullName>
    </submittedName>
</protein>
<accession>W4FQ07</accession>
<feature type="transmembrane region" description="Helical" evidence="1">
    <location>
        <begin position="32"/>
        <end position="50"/>
    </location>
</feature>
<keyword evidence="1" id="KW-1133">Transmembrane helix</keyword>
<dbReference type="GeneID" id="20817333"/>
<keyword evidence="1" id="KW-0812">Transmembrane</keyword>
<proteinExistence type="predicted"/>
<dbReference type="RefSeq" id="XP_009841722.1">
    <property type="nucleotide sequence ID" value="XM_009843420.1"/>
</dbReference>
<dbReference type="AlphaFoldDB" id="W4FQ07"/>
<organism evidence="2">
    <name type="scientific">Aphanomyces astaci</name>
    <name type="common">Crayfish plague agent</name>
    <dbReference type="NCBI Taxonomy" id="112090"/>
    <lineage>
        <taxon>Eukaryota</taxon>
        <taxon>Sar</taxon>
        <taxon>Stramenopiles</taxon>
        <taxon>Oomycota</taxon>
        <taxon>Saprolegniomycetes</taxon>
        <taxon>Saprolegniales</taxon>
        <taxon>Verrucalvaceae</taxon>
        <taxon>Aphanomyces</taxon>
    </lineage>
</organism>
<evidence type="ECO:0000256" key="1">
    <source>
        <dbReference type="SAM" id="Phobius"/>
    </source>
</evidence>
<feature type="transmembrane region" description="Helical" evidence="1">
    <location>
        <begin position="56"/>
        <end position="86"/>
    </location>
</feature>
<keyword evidence="1" id="KW-0472">Membrane</keyword>
<sequence length="119" mass="12979">MPARGTPYTQHSCLDYTATSTTRRVIAQRHQLCSMVDSIFSITLGGILSLEDIAEYGIHVGILFMLPNWLTIEIVGCMMLVLAIIIALVSNELLINTTVMVLCSVTLVSGVGLQRCCHP</sequence>
<reference evidence="2" key="1">
    <citation type="submission" date="2013-12" db="EMBL/GenBank/DDBJ databases">
        <title>The Genome Sequence of Aphanomyces astaci APO3.</title>
        <authorList>
            <consortium name="The Broad Institute Genomics Platform"/>
            <person name="Russ C."/>
            <person name="Tyler B."/>
            <person name="van West P."/>
            <person name="Dieguez-Uribeondo J."/>
            <person name="Young S.K."/>
            <person name="Zeng Q."/>
            <person name="Gargeya S."/>
            <person name="Fitzgerald M."/>
            <person name="Abouelleil A."/>
            <person name="Alvarado L."/>
            <person name="Chapman S.B."/>
            <person name="Gainer-Dewar J."/>
            <person name="Goldberg J."/>
            <person name="Griggs A."/>
            <person name="Gujja S."/>
            <person name="Hansen M."/>
            <person name="Howarth C."/>
            <person name="Imamovic A."/>
            <person name="Ireland A."/>
            <person name="Larimer J."/>
            <person name="McCowan C."/>
            <person name="Murphy C."/>
            <person name="Pearson M."/>
            <person name="Poon T.W."/>
            <person name="Priest M."/>
            <person name="Roberts A."/>
            <person name="Saif S."/>
            <person name="Shea T."/>
            <person name="Sykes S."/>
            <person name="Wortman J."/>
            <person name="Nusbaum C."/>
            <person name="Birren B."/>
        </authorList>
    </citation>
    <scope>NUCLEOTIDE SEQUENCE [LARGE SCALE GENOMIC DNA]</scope>
    <source>
        <strain evidence="2">APO3</strain>
    </source>
</reference>
<dbReference type="VEuPathDB" id="FungiDB:H257_15337"/>
<dbReference type="EMBL" id="KI913182">
    <property type="protein sequence ID" value="ETV68768.1"/>
    <property type="molecule type" value="Genomic_DNA"/>
</dbReference>